<organism evidence="1 2">
    <name type="scientific">Armillaria ostoyae</name>
    <name type="common">Armillaria root rot fungus</name>
    <dbReference type="NCBI Taxonomy" id="47428"/>
    <lineage>
        <taxon>Eukaryota</taxon>
        <taxon>Fungi</taxon>
        <taxon>Dikarya</taxon>
        <taxon>Basidiomycota</taxon>
        <taxon>Agaricomycotina</taxon>
        <taxon>Agaricomycetes</taxon>
        <taxon>Agaricomycetidae</taxon>
        <taxon>Agaricales</taxon>
        <taxon>Marasmiineae</taxon>
        <taxon>Physalacriaceae</taxon>
        <taxon>Armillaria</taxon>
    </lineage>
</organism>
<dbReference type="AlphaFoldDB" id="A0A284SBC5"/>
<reference evidence="2" key="1">
    <citation type="journal article" date="2017" name="Nat. Ecol. Evol.">
        <title>Genome expansion and lineage-specific genetic innovations in the forest pathogenic fungi Armillaria.</title>
        <authorList>
            <person name="Sipos G."/>
            <person name="Prasanna A.N."/>
            <person name="Walter M.C."/>
            <person name="O'Connor E."/>
            <person name="Balint B."/>
            <person name="Krizsan K."/>
            <person name="Kiss B."/>
            <person name="Hess J."/>
            <person name="Varga T."/>
            <person name="Slot J."/>
            <person name="Riley R."/>
            <person name="Boka B."/>
            <person name="Rigling D."/>
            <person name="Barry K."/>
            <person name="Lee J."/>
            <person name="Mihaltcheva S."/>
            <person name="LaButti K."/>
            <person name="Lipzen A."/>
            <person name="Waldron R."/>
            <person name="Moloney N.M."/>
            <person name="Sperisen C."/>
            <person name="Kredics L."/>
            <person name="Vagvoelgyi C."/>
            <person name="Patrignani A."/>
            <person name="Fitzpatrick D."/>
            <person name="Nagy I."/>
            <person name="Doyle S."/>
            <person name="Anderson J.B."/>
            <person name="Grigoriev I.V."/>
            <person name="Gueldener U."/>
            <person name="Muensterkoetter M."/>
            <person name="Nagy L.G."/>
        </authorList>
    </citation>
    <scope>NUCLEOTIDE SEQUENCE [LARGE SCALE GENOMIC DNA]</scope>
    <source>
        <strain evidence="2">C18/9</strain>
    </source>
</reference>
<accession>A0A284SBC5</accession>
<sequence length="240" mass="27338">MTYHLPALVGHRNVHPHLASCRLLMEEPNMGVDSEIQTFEKATNLLHLTTSGLAPSTMVVHPYEYLMAFKDTHGVITVENIERILISISMATNIETLEMQYFCMMGEEQYIPNPVMLSRVTVLRVGCKTVVDAVTVPTLERLFVEPRFVGWTDFADTDLEPDTLFSVLSLLLRSQCQSHTLQEIGFRNVRLTAHIVDVLWLCPALDKIQFTFRYLLGIDIGRHKEHDGYGSNERIFVDNT</sequence>
<proteinExistence type="predicted"/>
<dbReference type="EMBL" id="FUEG01000056">
    <property type="protein sequence ID" value="SJL18285.1"/>
    <property type="molecule type" value="Genomic_DNA"/>
</dbReference>
<protein>
    <recommendedName>
        <fullName evidence="3">F-box domain-containing protein</fullName>
    </recommendedName>
</protein>
<gene>
    <name evidence="1" type="ORF">ARMOST_21870</name>
</gene>
<dbReference type="Proteomes" id="UP000219338">
    <property type="component" value="Unassembled WGS sequence"/>
</dbReference>
<keyword evidence="2" id="KW-1185">Reference proteome</keyword>
<evidence type="ECO:0008006" key="3">
    <source>
        <dbReference type="Google" id="ProtNLM"/>
    </source>
</evidence>
<evidence type="ECO:0000313" key="1">
    <source>
        <dbReference type="EMBL" id="SJL18285.1"/>
    </source>
</evidence>
<name>A0A284SBC5_ARMOS</name>
<evidence type="ECO:0000313" key="2">
    <source>
        <dbReference type="Proteomes" id="UP000219338"/>
    </source>
</evidence>